<comment type="similarity">
    <text evidence="1 2">Belongs to the OprB family.</text>
</comment>
<dbReference type="InterPro" id="IPR007049">
    <property type="entry name" value="Carb-sel_porin_OprB"/>
</dbReference>
<dbReference type="PANTHER" id="PTHR43308:SF1">
    <property type="entry name" value="OUTER MEMBRANE PROTEIN ALPHA"/>
    <property type="match status" value="1"/>
</dbReference>
<evidence type="ECO:0000259" key="4">
    <source>
        <dbReference type="PROSITE" id="PS51272"/>
    </source>
</evidence>
<proteinExistence type="inferred from homology"/>
<protein>
    <submittedName>
        <fullName evidence="5">Carbohydrate porin</fullName>
    </submittedName>
</protein>
<dbReference type="Pfam" id="PF00395">
    <property type="entry name" value="SLH"/>
    <property type="match status" value="1"/>
</dbReference>
<reference evidence="5 6" key="1">
    <citation type="journal article" date="2020" name="ISME J.">
        <title>Comparative genomics reveals insights into cyanobacterial evolution and habitat adaptation.</title>
        <authorList>
            <person name="Chen M.Y."/>
            <person name="Teng W.K."/>
            <person name="Zhao L."/>
            <person name="Hu C.X."/>
            <person name="Zhou Y.K."/>
            <person name="Han B.P."/>
            <person name="Song L.R."/>
            <person name="Shu W.S."/>
        </authorList>
    </citation>
    <scope>NUCLEOTIDE SEQUENCE [LARGE SCALE GENOMIC DNA]</scope>
    <source>
        <strain evidence="5 6">FACHB-838</strain>
    </source>
</reference>
<dbReference type="NCBIfam" id="NF033921">
    <property type="entry name" value="por_somb"/>
    <property type="match status" value="1"/>
</dbReference>
<evidence type="ECO:0000313" key="5">
    <source>
        <dbReference type="EMBL" id="MBD2533517.1"/>
    </source>
</evidence>
<evidence type="ECO:0000256" key="3">
    <source>
        <dbReference type="SAM" id="Coils"/>
    </source>
</evidence>
<evidence type="ECO:0000256" key="1">
    <source>
        <dbReference type="ARBA" id="ARBA00008769"/>
    </source>
</evidence>
<feature type="domain" description="SLH" evidence="4">
    <location>
        <begin position="94"/>
        <end position="158"/>
    </location>
</feature>
<dbReference type="Proteomes" id="UP000623440">
    <property type="component" value="Unassembled WGS sequence"/>
</dbReference>
<feature type="coiled-coil region" evidence="3">
    <location>
        <begin position="175"/>
        <end position="202"/>
    </location>
</feature>
<dbReference type="EMBL" id="JACJSI010000100">
    <property type="protein sequence ID" value="MBD2533517.1"/>
    <property type="molecule type" value="Genomic_DNA"/>
</dbReference>
<sequence>MFKVLWNYGLVIPGLFNVFLILSSAVLAAEAPDLSELKSGVEELSPNIATQPESNQTANLEVAQTPDYLLFQEASLLSQETFTEQDDSLAQVNSVSELSDVQPTDWAFQALQSLVERYGAIAGYTDGTFKGDRALTRYEFAAGLNTALDRINQIITSSTADLVKQEDLDTIKKLREEFSTELATLQGRVDAAEAKLGVIESQQFSTTVKLTGRVQFVLGSLFAGNNVLTGRPAPRIVTLQDAVTLRLNASFTGKDSLGITMGGGSIESLGQTRAGLLGTFDGRTADNANITRPRNDFSLTGLRYRFPLASNTQLNIYALSDGANELGFTVPINPYFESNLATGSNGISRFSRRALVYQYGDSGGGIAVLHRLNEQFQLGLAYSAPNANNPGDNNGFFTGRYLALGQILYTSPQKNFRAALTYVNTYSPPNARGLSGTNFGPAAGSNLVNSTVAGTGTVANLYGVQAFYQFSPKFAINGWVSYGAHRYLGRGDGNAMDWAVGLAFPDLGKKGSLGGLFVGMAPKLTRLSSNVDLGAGLGQADKDTSLHIEGFYQYKITDNIDITPGFIWVTAPDSNANNPDSLFAWARTVYRF</sequence>
<dbReference type="Gene3D" id="2.40.160.180">
    <property type="entry name" value="Carbohydrate-selective porin OprB"/>
    <property type="match status" value="1"/>
</dbReference>
<dbReference type="InterPro" id="IPR047684">
    <property type="entry name" value="Por_som-like"/>
</dbReference>
<evidence type="ECO:0000313" key="6">
    <source>
        <dbReference type="Proteomes" id="UP000623440"/>
    </source>
</evidence>
<dbReference type="InterPro" id="IPR001119">
    <property type="entry name" value="SLH_dom"/>
</dbReference>
<name>A0ABR8DX95_9NOSO</name>
<dbReference type="InterPro" id="IPR051465">
    <property type="entry name" value="Cell_Envelope_Struct_Comp"/>
</dbReference>
<keyword evidence="3" id="KW-0175">Coiled coil</keyword>
<dbReference type="Pfam" id="PF04966">
    <property type="entry name" value="OprB"/>
    <property type="match status" value="1"/>
</dbReference>
<dbReference type="PANTHER" id="PTHR43308">
    <property type="entry name" value="OUTER MEMBRANE PROTEIN ALPHA-RELATED"/>
    <property type="match status" value="1"/>
</dbReference>
<evidence type="ECO:0000256" key="2">
    <source>
        <dbReference type="RuleBase" id="RU363072"/>
    </source>
</evidence>
<dbReference type="RefSeq" id="WP_190944082.1">
    <property type="nucleotide sequence ID" value="NZ_JACJSI010000100.1"/>
</dbReference>
<comment type="caution">
    <text evidence="5">The sequence shown here is derived from an EMBL/GenBank/DDBJ whole genome shotgun (WGS) entry which is preliminary data.</text>
</comment>
<dbReference type="InterPro" id="IPR038673">
    <property type="entry name" value="OprB_sf"/>
</dbReference>
<organism evidence="5 6">
    <name type="scientific">Nostoc flagelliforme FACHB-838</name>
    <dbReference type="NCBI Taxonomy" id="2692904"/>
    <lineage>
        <taxon>Bacteria</taxon>
        <taxon>Bacillati</taxon>
        <taxon>Cyanobacteriota</taxon>
        <taxon>Cyanophyceae</taxon>
        <taxon>Nostocales</taxon>
        <taxon>Nostocaceae</taxon>
        <taxon>Nostoc</taxon>
    </lineage>
</organism>
<dbReference type="PROSITE" id="PS51272">
    <property type="entry name" value="SLH"/>
    <property type="match status" value="1"/>
</dbReference>
<gene>
    <name evidence="5" type="ORF">H6G97_29750</name>
</gene>
<accession>A0ABR8DX95</accession>
<keyword evidence="6" id="KW-1185">Reference proteome</keyword>